<dbReference type="Gene3D" id="1.10.287.770">
    <property type="entry name" value="YojJ-like"/>
    <property type="match status" value="1"/>
</dbReference>
<evidence type="ECO:0000256" key="11">
    <source>
        <dbReference type="ARBA" id="ARBA00023201"/>
    </source>
</evidence>
<dbReference type="AlphaFoldDB" id="A0A2A6C436"/>
<evidence type="ECO:0000256" key="4">
    <source>
        <dbReference type="ARBA" id="ARBA00022461"/>
    </source>
</evidence>
<dbReference type="InterPro" id="IPR001873">
    <property type="entry name" value="ENaC"/>
</dbReference>
<proteinExistence type="inferred from homology"/>
<dbReference type="PANTHER" id="PTHR11690:SF269">
    <property type="entry name" value="DEGENERIN-LIKE PROTEIN ASIC-2"/>
    <property type="match status" value="1"/>
</dbReference>
<evidence type="ECO:0000256" key="6">
    <source>
        <dbReference type="ARBA" id="ARBA00022989"/>
    </source>
</evidence>
<name>A0A2A6C436_PRIPA</name>
<evidence type="ECO:0000256" key="9">
    <source>
        <dbReference type="ARBA" id="ARBA00023136"/>
    </source>
</evidence>
<evidence type="ECO:0000313" key="15">
    <source>
        <dbReference type="Proteomes" id="UP000005239"/>
    </source>
</evidence>
<keyword evidence="15" id="KW-1185">Reference proteome</keyword>
<evidence type="ECO:0000256" key="2">
    <source>
        <dbReference type="ARBA" id="ARBA00007193"/>
    </source>
</evidence>
<keyword evidence="6" id="KW-1133">Transmembrane helix</keyword>
<accession>A0A8R1UX20</accession>
<keyword evidence="10" id="KW-0325">Glycoprotein</keyword>
<dbReference type="Proteomes" id="UP000005239">
    <property type="component" value="Unassembled WGS sequence"/>
</dbReference>
<evidence type="ECO:0000256" key="7">
    <source>
        <dbReference type="ARBA" id="ARBA00023053"/>
    </source>
</evidence>
<keyword evidence="8 13" id="KW-0406">Ion transport</keyword>
<keyword evidence="9" id="KW-0472">Membrane</keyword>
<dbReference type="Gene3D" id="2.60.470.10">
    <property type="entry name" value="Acid-sensing ion channels like domains"/>
    <property type="match status" value="1"/>
</dbReference>
<dbReference type="GO" id="GO:0015280">
    <property type="term" value="F:ligand-gated sodium channel activity"/>
    <property type="evidence" value="ECO:0000318"/>
    <property type="project" value="GO_Central"/>
</dbReference>
<dbReference type="OrthoDB" id="6021021at2759"/>
<dbReference type="Pfam" id="PF00858">
    <property type="entry name" value="ASC"/>
    <property type="match status" value="2"/>
</dbReference>
<evidence type="ECO:0000256" key="1">
    <source>
        <dbReference type="ARBA" id="ARBA00004141"/>
    </source>
</evidence>
<comment type="similarity">
    <text evidence="2 13">Belongs to the amiloride-sensitive sodium channel (TC 1.A.6) family.</text>
</comment>
<keyword evidence="4 13" id="KW-0894">Sodium channel</keyword>
<dbReference type="GO" id="GO:0005886">
    <property type="term" value="C:plasma membrane"/>
    <property type="evidence" value="ECO:0000318"/>
    <property type="project" value="GO_Central"/>
</dbReference>
<protein>
    <submittedName>
        <fullName evidence="14">Ion channel</fullName>
    </submittedName>
</protein>
<evidence type="ECO:0000256" key="10">
    <source>
        <dbReference type="ARBA" id="ARBA00023180"/>
    </source>
</evidence>
<evidence type="ECO:0000256" key="12">
    <source>
        <dbReference type="ARBA" id="ARBA00023303"/>
    </source>
</evidence>
<dbReference type="PANTHER" id="PTHR11690">
    <property type="entry name" value="AMILORIDE-SENSITIVE SODIUM CHANNEL-RELATED"/>
    <property type="match status" value="1"/>
</dbReference>
<comment type="subcellular location">
    <subcellularLocation>
        <location evidence="1">Membrane</location>
        <topology evidence="1">Multi-pass membrane protein</topology>
    </subcellularLocation>
</comment>
<keyword evidence="11 13" id="KW-0739">Sodium transport</keyword>
<evidence type="ECO:0000256" key="8">
    <source>
        <dbReference type="ARBA" id="ARBA00023065"/>
    </source>
</evidence>
<accession>A0A2A6C436</accession>
<evidence type="ECO:0000313" key="14">
    <source>
        <dbReference type="EnsemblMetazoa" id="PPA40769.1"/>
    </source>
</evidence>
<keyword evidence="12 13" id="KW-0407">Ion channel</keyword>
<reference evidence="14" key="2">
    <citation type="submission" date="2022-06" db="UniProtKB">
        <authorList>
            <consortium name="EnsemblMetazoa"/>
        </authorList>
    </citation>
    <scope>IDENTIFICATION</scope>
    <source>
        <strain evidence="14">PS312</strain>
    </source>
</reference>
<keyword evidence="7" id="KW-0915">Sodium</keyword>
<gene>
    <name evidence="14" type="primary">WBGene00279138</name>
</gene>
<sequence>MADRFKSLKKLFLDFGQWCTVACLNKITAKNKWIAVMYTLVFVIMLVLFIYISANLIMKYLKFLSSTDLTLDVQSERFPSLSFCNENPLKRSIVDSDAAFADIAKMLKQFEEEEQETRTTDDYGIYADNMSSQRLTRAKTMLRLLMNKLSDLDRIRGGYSFTDLVSECSFAGKTCTSEDFTAFLHPDYGVCFTFAIDRNITRAGSSQALKMLMTVNQDSPTDAVFDYLPTTESASIRAVIHQPGDYPDFGMNGFNIGAATQASISLSKFTNTRAEAPYGNCTNNGEDQDNYYSNFTYTFNSCQYSCLQRLAWTKCKCVDPLYKKSAEHTHCFTPADMLCLVGLVQNDSLPCDCFSPCNESRLKRTITYGVYPSAKYKVATGTQAQRGVLLEDQEGGREGDVSDDADDYENPPTTPLPKYTCNDGKLKTSEIRSTLGDAAANCRIAYPQFFDNPEYTIIQGWPCLSNKTCQACVMLTDLSTDRSAWPCSYYTYEQCIQYNEASTTGVTCREFFDNFDFIPTGVDIPNITAGNWEMGDGPSSSPCRDVNTNAGRDKCWMADACARIPTSSDLTKVADSHHIDAHFLWTADVNSSTTTCELSQHAVQAARTRSNPTSPARKKRAIVVQDNSPLTNTSTGTNTTSNSTVVDKPGFGSCEYANKNFKGASECIKWYKRNGLTLELYFGTLAVNTYTQSPSYTFVTMLADIGGHAGLWLGLSVVSIVELFTLVVLCCKILCYKKKSDVRKTSDEY</sequence>
<dbReference type="PRINTS" id="PR01078">
    <property type="entry name" value="AMINACHANNEL"/>
</dbReference>
<evidence type="ECO:0000256" key="5">
    <source>
        <dbReference type="ARBA" id="ARBA00022692"/>
    </source>
</evidence>
<evidence type="ECO:0000256" key="13">
    <source>
        <dbReference type="RuleBase" id="RU000679"/>
    </source>
</evidence>
<keyword evidence="5 13" id="KW-0812">Transmembrane</keyword>
<dbReference type="GO" id="GO:0035725">
    <property type="term" value="P:sodium ion transmembrane transport"/>
    <property type="evidence" value="ECO:0000318"/>
    <property type="project" value="GO_Central"/>
</dbReference>
<reference evidence="15" key="1">
    <citation type="journal article" date="2008" name="Nat. Genet.">
        <title>The Pristionchus pacificus genome provides a unique perspective on nematode lifestyle and parasitism.</title>
        <authorList>
            <person name="Dieterich C."/>
            <person name="Clifton S.W."/>
            <person name="Schuster L.N."/>
            <person name="Chinwalla A."/>
            <person name="Delehaunty K."/>
            <person name="Dinkelacker I."/>
            <person name="Fulton L."/>
            <person name="Fulton R."/>
            <person name="Godfrey J."/>
            <person name="Minx P."/>
            <person name="Mitreva M."/>
            <person name="Roeseler W."/>
            <person name="Tian H."/>
            <person name="Witte H."/>
            <person name="Yang S.P."/>
            <person name="Wilson R.K."/>
            <person name="Sommer R.J."/>
        </authorList>
    </citation>
    <scope>NUCLEOTIDE SEQUENCE [LARGE SCALE GENOMIC DNA]</scope>
    <source>
        <strain evidence="15">PS312</strain>
    </source>
</reference>
<dbReference type="EnsemblMetazoa" id="PPA40769.1">
    <property type="protein sequence ID" value="PPA40769.1"/>
    <property type="gene ID" value="WBGene00279138"/>
</dbReference>
<keyword evidence="3 13" id="KW-0813">Transport</keyword>
<evidence type="ECO:0000256" key="3">
    <source>
        <dbReference type="ARBA" id="ARBA00022448"/>
    </source>
</evidence>
<organism evidence="14 15">
    <name type="scientific">Pristionchus pacificus</name>
    <name type="common">Parasitic nematode worm</name>
    <dbReference type="NCBI Taxonomy" id="54126"/>
    <lineage>
        <taxon>Eukaryota</taxon>
        <taxon>Metazoa</taxon>
        <taxon>Ecdysozoa</taxon>
        <taxon>Nematoda</taxon>
        <taxon>Chromadorea</taxon>
        <taxon>Rhabditida</taxon>
        <taxon>Rhabditina</taxon>
        <taxon>Diplogasteromorpha</taxon>
        <taxon>Diplogasteroidea</taxon>
        <taxon>Neodiplogasteridae</taxon>
        <taxon>Pristionchus</taxon>
    </lineage>
</organism>